<reference evidence="1 2" key="1">
    <citation type="submission" date="2020-07" db="EMBL/GenBank/DDBJ databases">
        <title>Genomic Encyclopedia of Type Strains, Phase IV (KMG-V): Genome sequencing to study the core and pangenomes of soil and plant-associated prokaryotes.</title>
        <authorList>
            <person name="Whitman W."/>
        </authorList>
    </citation>
    <scope>NUCLEOTIDE SEQUENCE [LARGE SCALE GENOMIC DNA]</scope>
    <source>
        <strain evidence="1 2">SAS40</strain>
    </source>
</reference>
<evidence type="ECO:0000313" key="1">
    <source>
        <dbReference type="EMBL" id="NYE80916.1"/>
    </source>
</evidence>
<sequence length="222" mass="23140">MTGFPNSPRVVKGGLVLVDPKTAALLRVISLQYNADSLTRTLQTQSAGSDGGGRTEPLRFKGPAVETIKLDADIDATDQLEQPGQHPDATAYGIAPQLALLESLVQPGMSQLSGVERAANSGVLEIAPMLAPLTLFVWGKHRIVPVRLSDFSITEEAFDPALNPIRARVSLGMRVMSVDDLGFSSKGGGLFLAYLQGKEALAAKAQPGTFASMGIGGIGGAG</sequence>
<gene>
    <name evidence="1" type="ORF">FHW18_000187</name>
</gene>
<protein>
    <submittedName>
        <fullName evidence="1">Uncharacterized protein</fullName>
    </submittedName>
</protein>
<dbReference type="RefSeq" id="WP_179582452.1">
    <property type="nucleotide sequence ID" value="NZ_JACBYR010000001.1"/>
</dbReference>
<keyword evidence="2" id="KW-1185">Reference proteome</keyword>
<comment type="caution">
    <text evidence="1">The sequence shown here is derived from an EMBL/GenBank/DDBJ whole genome shotgun (WGS) entry which is preliminary data.</text>
</comment>
<name>A0A7Y9IQ97_9BURK</name>
<dbReference type="AlphaFoldDB" id="A0A7Y9IQ97"/>
<dbReference type="Proteomes" id="UP000542125">
    <property type="component" value="Unassembled WGS sequence"/>
</dbReference>
<evidence type="ECO:0000313" key="2">
    <source>
        <dbReference type="Proteomes" id="UP000542125"/>
    </source>
</evidence>
<organism evidence="1 2">
    <name type="scientific">Pigmentiphaga litoralis</name>
    <dbReference type="NCBI Taxonomy" id="516702"/>
    <lineage>
        <taxon>Bacteria</taxon>
        <taxon>Pseudomonadati</taxon>
        <taxon>Pseudomonadota</taxon>
        <taxon>Betaproteobacteria</taxon>
        <taxon>Burkholderiales</taxon>
        <taxon>Alcaligenaceae</taxon>
        <taxon>Pigmentiphaga</taxon>
    </lineage>
</organism>
<accession>A0A7Y9IQ97</accession>
<dbReference type="EMBL" id="JACBYR010000001">
    <property type="protein sequence ID" value="NYE80916.1"/>
    <property type="molecule type" value="Genomic_DNA"/>
</dbReference>
<proteinExistence type="predicted"/>